<sequence length="63" mass="7366">MQDTFNLSRFVEAQRPVFSRVMDELRAGRKTSHWMWFVFPQLRGLGRSDMAGRFAICSCLPRA</sequence>
<evidence type="ECO:0000313" key="2">
    <source>
        <dbReference type="Proteomes" id="UP000306562"/>
    </source>
</evidence>
<organism evidence="1 2">
    <name type="scientific">Pseudomonas synxantha</name>
    <dbReference type="NCBI Taxonomy" id="47883"/>
    <lineage>
        <taxon>Bacteria</taxon>
        <taxon>Pseudomonadati</taxon>
        <taxon>Pseudomonadota</taxon>
        <taxon>Gammaproteobacteria</taxon>
        <taxon>Pseudomonadales</taxon>
        <taxon>Pseudomonadaceae</taxon>
        <taxon>Pseudomonas</taxon>
    </lineage>
</organism>
<evidence type="ECO:0000313" key="1">
    <source>
        <dbReference type="EMBL" id="VTQ99537.1"/>
    </source>
</evidence>
<protein>
    <submittedName>
        <fullName evidence="1">NTP pyrophosphohydrolaseincluding oxidative damage repair enzyme</fullName>
    </submittedName>
</protein>
<gene>
    <name evidence="1" type="ORF">NCTC10696_02768</name>
</gene>
<proteinExistence type="predicted"/>
<dbReference type="SUPFAM" id="SSF140736">
    <property type="entry name" value="Rv1873-like"/>
    <property type="match status" value="1"/>
</dbReference>
<name>A0AAX3I8A3_9PSED</name>
<dbReference type="Proteomes" id="UP000306562">
    <property type="component" value="Chromosome"/>
</dbReference>
<dbReference type="InterPro" id="IPR036287">
    <property type="entry name" value="Rv1873-like_sf"/>
</dbReference>
<dbReference type="Pfam" id="PF08837">
    <property type="entry name" value="DUF1810"/>
    <property type="match status" value="1"/>
</dbReference>
<accession>A0AAX3I8A3</accession>
<dbReference type="AlphaFoldDB" id="A0AAX3I8A3"/>
<reference evidence="1 2" key="1">
    <citation type="submission" date="2019-05" db="EMBL/GenBank/DDBJ databases">
        <authorList>
            <consortium name="Pathogen Informatics"/>
        </authorList>
    </citation>
    <scope>NUCLEOTIDE SEQUENCE [LARGE SCALE GENOMIC DNA]</scope>
    <source>
        <strain evidence="1 2">NCTC10696</strain>
    </source>
</reference>
<dbReference type="InterPro" id="IPR014937">
    <property type="entry name" value="DUF1810"/>
</dbReference>
<dbReference type="EMBL" id="LR590482">
    <property type="protein sequence ID" value="VTQ99537.1"/>
    <property type="molecule type" value="Genomic_DNA"/>
</dbReference>
<dbReference type="Gene3D" id="1.25.40.380">
    <property type="entry name" value="Protein of unknown function DUF1810"/>
    <property type="match status" value="1"/>
</dbReference>